<evidence type="ECO:0000256" key="4">
    <source>
        <dbReference type="ARBA" id="ARBA00023163"/>
    </source>
</evidence>
<dbReference type="Gene3D" id="1.10.1660.10">
    <property type="match status" value="1"/>
</dbReference>
<keyword evidence="4" id="KW-0804">Transcription</keyword>
<dbReference type="PROSITE" id="PS50937">
    <property type="entry name" value="HTH_MERR_2"/>
    <property type="match status" value="1"/>
</dbReference>
<accession>A0A3Q8S3R2</accession>
<gene>
    <name evidence="7" type="ORF">EIM92_03180</name>
</gene>
<dbReference type="InterPro" id="IPR011256">
    <property type="entry name" value="Reg_factor_effector_dom_sf"/>
</dbReference>
<evidence type="ECO:0000256" key="3">
    <source>
        <dbReference type="ARBA" id="ARBA00023125"/>
    </source>
</evidence>
<dbReference type="InterPro" id="IPR047057">
    <property type="entry name" value="MerR_fam"/>
</dbReference>
<organism evidence="7 8">
    <name type="scientific">Paenibacillus lentus</name>
    <dbReference type="NCBI Taxonomy" id="1338368"/>
    <lineage>
        <taxon>Bacteria</taxon>
        <taxon>Bacillati</taxon>
        <taxon>Bacillota</taxon>
        <taxon>Bacilli</taxon>
        <taxon>Bacillales</taxon>
        <taxon>Paenibacillaceae</taxon>
        <taxon>Paenibacillus</taxon>
    </lineage>
</organism>
<dbReference type="Gene3D" id="3.20.80.10">
    <property type="entry name" value="Regulatory factor, effector binding domain"/>
    <property type="match status" value="1"/>
</dbReference>
<dbReference type="PANTHER" id="PTHR30204">
    <property type="entry name" value="REDOX-CYCLING DRUG-SENSING TRANSCRIPTIONAL ACTIVATOR SOXR"/>
    <property type="match status" value="1"/>
</dbReference>
<dbReference type="OrthoDB" id="9773308at2"/>
<evidence type="ECO:0000256" key="1">
    <source>
        <dbReference type="ARBA" id="ARBA00022491"/>
    </source>
</evidence>
<dbReference type="Pfam" id="PF13411">
    <property type="entry name" value="MerR_1"/>
    <property type="match status" value="1"/>
</dbReference>
<keyword evidence="5" id="KW-0175">Coiled coil</keyword>
<dbReference type="PANTHER" id="PTHR30204:SF69">
    <property type="entry name" value="MERR-FAMILY TRANSCRIPTIONAL REGULATOR"/>
    <property type="match status" value="1"/>
</dbReference>
<feature type="domain" description="HTH merR-type" evidence="6">
    <location>
        <begin position="24"/>
        <end position="93"/>
    </location>
</feature>
<dbReference type="InterPro" id="IPR000551">
    <property type="entry name" value="MerR-type_HTH_dom"/>
</dbReference>
<dbReference type="EMBL" id="CP034248">
    <property type="protein sequence ID" value="AZK45330.1"/>
    <property type="molecule type" value="Genomic_DNA"/>
</dbReference>
<sequence>MYILRYPVRGESRRSLDIMNHHNLFTVSEFADLFNIHKKTLYYYDEIGLFEPKYTNEKGYRYYSDCQIYDFHVLLSLKNLNLSLKETKQYVNHRTPGTVIDLFNGKIGEIEEKIEELTRLKHSLTKRLALINSTLDTSVDDIQVQYKEEEYFRLEPIEPVRDSDTNYIAWHHIFIEESKHQLNEGAYGQMLLRENLIQNIYSPNYITVEAIEKKDMDKAFIKPEGKYVVGRKNGKVLHSTSLYQRLMKYIEENNLEIIGNAYEYFIIDGSFASDVNERVLEIQIQVK</sequence>
<keyword evidence="3" id="KW-0238">DNA-binding</keyword>
<dbReference type="SMART" id="SM00422">
    <property type="entry name" value="HTH_MERR"/>
    <property type="match status" value="1"/>
</dbReference>
<proteinExistence type="predicted"/>
<evidence type="ECO:0000313" key="7">
    <source>
        <dbReference type="EMBL" id="AZK45330.1"/>
    </source>
</evidence>
<keyword evidence="8" id="KW-1185">Reference proteome</keyword>
<feature type="coiled-coil region" evidence="5">
    <location>
        <begin position="100"/>
        <end position="127"/>
    </location>
</feature>
<keyword evidence="1" id="KW-0678">Repressor</keyword>
<dbReference type="SUPFAM" id="SSF55136">
    <property type="entry name" value="Probable bacterial effector-binding domain"/>
    <property type="match status" value="1"/>
</dbReference>
<protein>
    <submittedName>
        <fullName evidence="7">MerR family transcriptional regulator</fullName>
    </submittedName>
</protein>
<evidence type="ECO:0000259" key="6">
    <source>
        <dbReference type="PROSITE" id="PS50937"/>
    </source>
</evidence>
<dbReference type="Proteomes" id="UP000273145">
    <property type="component" value="Chromosome"/>
</dbReference>
<dbReference type="GO" id="GO:0003677">
    <property type="term" value="F:DNA binding"/>
    <property type="evidence" value="ECO:0007669"/>
    <property type="project" value="UniProtKB-KW"/>
</dbReference>
<dbReference type="KEGG" id="plen:EIM92_03180"/>
<dbReference type="AlphaFoldDB" id="A0A3Q8S3R2"/>
<evidence type="ECO:0000313" key="8">
    <source>
        <dbReference type="Proteomes" id="UP000273145"/>
    </source>
</evidence>
<name>A0A3Q8S3R2_9BACL</name>
<dbReference type="GO" id="GO:0003700">
    <property type="term" value="F:DNA-binding transcription factor activity"/>
    <property type="evidence" value="ECO:0007669"/>
    <property type="project" value="InterPro"/>
</dbReference>
<evidence type="ECO:0000256" key="2">
    <source>
        <dbReference type="ARBA" id="ARBA00023015"/>
    </source>
</evidence>
<evidence type="ECO:0000256" key="5">
    <source>
        <dbReference type="SAM" id="Coils"/>
    </source>
</evidence>
<dbReference type="InterPro" id="IPR009061">
    <property type="entry name" value="DNA-bd_dom_put_sf"/>
</dbReference>
<reference evidence="7 8" key="1">
    <citation type="submission" date="2018-11" db="EMBL/GenBank/DDBJ databases">
        <title>Genome sequencing of Paenibacillus lentus DSM25539(T).</title>
        <authorList>
            <person name="Kook J.-K."/>
            <person name="Park S.-N."/>
            <person name="Lim Y.K."/>
        </authorList>
    </citation>
    <scope>NUCLEOTIDE SEQUENCE [LARGE SCALE GENOMIC DNA]</scope>
    <source>
        <strain evidence="7 8">DSM 25539</strain>
    </source>
</reference>
<keyword evidence="2" id="KW-0805">Transcription regulation</keyword>
<dbReference type="SUPFAM" id="SSF46955">
    <property type="entry name" value="Putative DNA-binding domain"/>
    <property type="match status" value="1"/>
</dbReference>